<evidence type="ECO:0000256" key="3">
    <source>
        <dbReference type="ARBA" id="ARBA00023136"/>
    </source>
</evidence>
<keyword evidence="7" id="KW-1185">Reference proteome</keyword>
<feature type="transmembrane region" description="Helical" evidence="4">
    <location>
        <begin position="6"/>
        <end position="24"/>
    </location>
</feature>
<evidence type="ECO:0000259" key="5">
    <source>
        <dbReference type="PROSITE" id="PS51503"/>
    </source>
</evidence>
<evidence type="ECO:0000256" key="2">
    <source>
        <dbReference type="ARBA" id="ARBA00022989"/>
    </source>
</evidence>
<keyword evidence="1 4" id="KW-0812">Transmembrane</keyword>
<name>A0A841M3K3_9HYPH</name>
<evidence type="ECO:0000313" key="7">
    <source>
        <dbReference type="Proteomes" id="UP000555393"/>
    </source>
</evidence>
<dbReference type="RefSeq" id="WP_184221728.1">
    <property type="nucleotide sequence ID" value="NZ_JACIIU010000004.1"/>
</dbReference>
<dbReference type="NCBIfam" id="NF033233">
    <property type="entry name" value="twin_helix"/>
    <property type="match status" value="1"/>
</dbReference>
<feature type="transmembrane region" description="Helical" evidence="4">
    <location>
        <begin position="44"/>
        <end position="61"/>
    </location>
</feature>
<evidence type="ECO:0000256" key="1">
    <source>
        <dbReference type="ARBA" id="ARBA00022692"/>
    </source>
</evidence>
<dbReference type="Gene3D" id="6.10.140.1320">
    <property type="match status" value="1"/>
</dbReference>
<dbReference type="Proteomes" id="UP000555393">
    <property type="component" value="Unassembled WGS sequence"/>
</dbReference>
<gene>
    <name evidence="6" type="ORF">FHS77_001442</name>
</gene>
<keyword evidence="2 4" id="KW-1133">Transmembrane helix</keyword>
<dbReference type="EMBL" id="JACIIU010000004">
    <property type="protein sequence ID" value="MBB6260901.1"/>
    <property type="molecule type" value="Genomic_DNA"/>
</dbReference>
<sequence>MDSLLRYGAMIAMAAVAFVLFLGLRNLMRGGDGNYSNKMMQLRIFLQFVALVLIVATIYFSRQAG</sequence>
<dbReference type="PROSITE" id="PS51503">
    <property type="entry name" value="HIG1"/>
    <property type="match status" value="1"/>
</dbReference>
<dbReference type="InterPro" id="IPR007667">
    <property type="entry name" value="Hypoxia_induced_domain"/>
</dbReference>
<dbReference type="AlphaFoldDB" id="A0A841M3K3"/>
<evidence type="ECO:0000313" key="6">
    <source>
        <dbReference type="EMBL" id="MBB6260901.1"/>
    </source>
</evidence>
<accession>A0A841M3K3</accession>
<organism evidence="6 7">
    <name type="scientific">Paenochrobactrum gallinarii</name>
    <dbReference type="NCBI Taxonomy" id="643673"/>
    <lineage>
        <taxon>Bacteria</taxon>
        <taxon>Pseudomonadati</taxon>
        <taxon>Pseudomonadota</taxon>
        <taxon>Alphaproteobacteria</taxon>
        <taxon>Hyphomicrobiales</taxon>
        <taxon>Brucellaceae</taxon>
        <taxon>Paenochrobactrum</taxon>
    </lineage>
</organism>
<evidence type="ECO:0000256" key="4">
    <source>
        <dbReference type="SAM" id="Phobius"/>
    </source>
</evidence>
<feature type="domain" description="HIG1" evidence="5">
    <location>
        <begin position="1"/>
        <end position="65"/>
    </location>
</feature>
<proteinExistence type="predicted"/>
<reference evidence="6 7" key="1">
    <citation type="submission" date="2020-08" db="EMBL/GenBank/DDBJ databases">
        <title>Genomic Encyclopedia of Type Strains, Phase IV (KMG-IV): sequencing the most valuable type-strain genomes for metagenomic binning, comparative biology and taxonomic classification.</title>
        <authorList>
            <person name="Goeker M."/>
        </authorList>
    </citation>
    <scope>NUCLEOTIDE SEQUENCE [LARGE SCALE GENOMIC DNA]</scope>
    <source>
        <strain evidence="6 7">DSM 22336</strain>
    </source>
</reference>
<dbReference type="Pfam" id="PF04588">
    <property type="entry name" value="HIG_1_N"/>
    <property type="match status" value="1"/>
</dbReference>
<protein>
    <recommendedName>
        <fullName evidence="5">HIG1 domain-containing protein</fullName>
    </recommendedName>
</protein>
<comment type="caution">
    <text evidence="6">The sequence shown here is derived from an EMBL/GenBank/DDBJ whole genome shotgun (WGS) entry which is preliminary data.</text>
</comment>
<keyword evidence="3 4" id="KW-0472">Membrane</keyword>